<sequence length="209" mass="23606">MTNNNVTNDEQEVQQPTEEEIQRLIGALHNNAIHALSSMFEGDEVDGQVLNHELYGPIFTFRIQVKESGNAYASGFFMRELLDKFQNNADPAIWLASFFYDLMKGEGSKLLPQPPQSEDEAKALIDSTIVPHCAKSIREEFDQENVYVDLDFHEQHGPVLEAGFTAIKDGNNVCALPLHILISHYLLNRDPAEPIIQGLYKIREDHGLE</sequence>
<comment type="caution">
    <text evidence="1">The sequence shown here is derived from an EMBL/GenBank/DDBJ whole genome shotgun (WGS) entry which is preliminary data.</text>
</comment>
<evidence type="ECO:0000313" key="1">
    <source>
        <dbReference type="EMBL" id="MFC5650319.1"/>
    </source>
</evidence>
<organism evidence="1 2">
    <name type="scientific">Paenibacillus solisilvae</name>
    <dbReference type="NCBI Taxonomy" id="2486751"/>
    <lineage>
        <taxon>Bacteria</taxon>
        <taxon>Bacillati</taxon>
        <taxon>Bacillota</taxon>
        <taxon>Bacilli</taxon>
        <taxon>Bacillales</taxon>
        <taxon>Paenibacillaceae</taxon>
        <taxon>Paenibacillus</taxon>
    </lineage>
</organism>
<name>A0ABW0VZX7_9BACL</name>
<dbReference type="EMBL" id="JBHSOW010000047">
    <property type="protein sequence ID" value="MFC5650319.1"/>
    <property type="molecule type" value="Genomic_DNA"/>
</dbReference>
<evidence type="ECO:0000313" key="2">
    <source>
        <dbReference type="Proteomes" id="UP001596047"/>
    </source>
</evidence>
<accession>A0ABW0VZX7</accession>
<dbReference type="RefSeq" id="WP_379188863.1">
    <property type="nucleotide sequence ID" value="NZ_JBHSOW010000047.1"/>
</dbReference>
<keyword evidence="2" id="KW-1185">Reference proteome</keyword>
<protein>
    <submittedName>
        <fullName evidence="1">Uncharacterized protein</fullName>
    </submittedName>
</protein>
<reference evidence="2" key="1">
    <citation type="journal article" date="2019" name="Int. J. Syst. Evol. Microbiol.">
        <title>The Global Catalogue of Microorganisms (GCM) 10K type strain sequencing project: providing services to taxonomists for standard genome sequencing and annotation.</title>
        <authorList>
            <consortium name="The Broad Institute Genomics Platform"/>
            <consortium name="The Broad Institute Genome Sequencing Center for Infectious Disease"/>
            <person name="Wu L."/>
            <person name="Ma J."/>
        </authorList>
    </citation>
    <scope>NUCLEOTIDE SEQUENCE [LARGE SCALE GENOMIC DNA]</scope>
    <source>
        <strain evidence="2">CGMCC 1.3240</strain>
    </source>
</reference>
<dbReference type="Proteomes" id="UP001596047">
    <property type="component" value="Unassembled WGS sequence"/>
</dbReference>
<proteinExistence type="predicted"/>
<gene>
    <name evidence="1" type="ORF">ACFPYJ_14505</name>
</gene>